<feature type="region of interest" description="Disordered" evidence="5">
    <location>
        <begin position="370"/>
        <end position="393"/>
    </location>
</feature>
<evidence type="ECO:0000313" key="8">
    <source>
        <dbReference type="EMBL" id="TFF25001.1"/>
    </source>
</evidence>
<reference evidence="8 9" key="1">
    <citation type="submission" date="2019-03" db="EMBL/GenBank/DDBJ databases">
        <title>Jiella endophytica sp. nov., a novel endophytic bacterium isolated from root of Ficus microcarpa Linn. f.</title>
        <authorList>
            <person name="Tuo L."/>
        </authorList>
    </citation>
    <scope>NUCLEOTIDE SEQUENCE [LARGE SCALE GENOMIC DNA]</scope>
    <source>
        <strain evidence="8 9">CBS5Q-3</strain>
    </source>
</reference>
<evidence type="ECO:0000256" key="1">
    <source>
        <dbReference type="ARBA" id="ARBA00022500"/>
    </source>
</evidence>
<keyword evidence="6" id="KW-1133">Transmembrane helix</keyword>
<dbReference type="Gene3D" id="1.10.287.950">
    <property type="entry name" value="Methyl-accepting chemotaxis protein"/>
    <property type="match status" value="1"/>
</dbReference>
<keyword evidence="6" id="KW-0812">Transmembrane</keyword>
<keyword evidence="9" id="KW-1185">Reference proteome</keyword>
<dbReference type="GO" id="GO:0007165">
    <property type="term" value="P:signal transduction"/>
    <property type="evidence" value="ECO:0007669"/>
    <property type="project" value="UniProtKB-KW"/>
</dbReference>
<dbReference type="AlphaFoldDB" id="A0A4Y8RNW6"/>
<dbReference type="GO" id="GO:0004888">
    <property type="term" value="F:transmembrane signaling receptor activity"/>
    <property type="evidence" value="ECO:0007669"/>
    <property type="project" value="InterPro"/>
</dbReference>
<dbReference type="InterPro" id="IPR004090">
    <property type="entry name" value="Chemotax_Me-accpt_rcpt"/>
</dbReference>
<dbReference type="InterPro" id="IPR051310">
    <property type="entry name" value="MCP_chemotaxis"/>
</dbReference>
<dbReference type="PRINTS" id="PR00260">
    <property type="entry name" value="CHEMTRNSDUCR"/>
</dbReference>
<gene>
    <name evidence="8" type="ORF">E3C22_06360</name>
</gene>
<comment type="caution">
    <text evidence="8">The sequence shown here is derived from an EMBL/GenBank/DDBJ whole genome shotgun (WGS) entry which is preliminary data.</text>
</comment>
<dbReference type="GO" id="GO:0006935">
    <property type="term" value="P:chemotaxis"/>
    <property type="evidence" value="ECO:0007669"/>
    <property type="project" value="UniProtKB-KW"/>
</dbReference>
<feature type="transmembrane region" description="Helical" evidence="6">
    <location>
        <begin position="56"/>
        <end position="74"/>
    </location>
</feature>
<feature type="coiled-coil region" evidence="4">
    <location>
        <begin position="581"/>
        <end position="608"/>
    </location>
</feature>
<dbReference type="PANTHER" id="PTHR43531">
    <property type="entry name" value="PROTEIN ICFG"/>
    <property type="match status" value="1"/>
</dbReference>
<organism evidence="8 9">
    <name type="scientific">Jiella endophytica</name>
    <dbReference type="NCBI Taxonomy" id="2558362"/>
    <lineage>
        <taxon>Bacteria</taxon>
        <taxon>Pseudomonadati</taxon>
        <taxon>Pseudomonadota</taxon>
        <taxon>Alphaproteobacteria</taxon>
        <taxon>Hyphomicrobiales</taxon>
        <taxon>Aurantimonadaceae</taxon>
        <taxon>Jiella</taxon>
    </lineage>
</organism>
<sequence>MASVSPSSRRKAHRRLHETRGAPGDHPAGRTRQRKSRAFATRKQENVGRVGIRGRIFVAFLPVAVLAVALGLVAELTMETAPQGALPQPALTRHALPKPAETPREAAPQITRPAMLLPDPNADLRAFADRAASELETIRLAAVDYIEDGTKDSYDRFQSAAGDLADLSPQDRAIIDQNPATAAAWQRVETGIASWQSAVDELSGLKNGEAKATSAVAEAGPLAVSAMSDVIKLAWRAFDIEALYHATATFESLNTSLVSAERFLRLGERAAFDVAQSKLNEAIGRHAAMVKLMTDPAQLERAREALSRMKDYGGKLEATKDFAARLHDLRAGMLLTAPRAVAESVAALRPAANAAPAMTVGAVSVPTESEAVSAGSRAESDGEAGEPASADESGIAAEAPAATFLTPGRQALAGGVLIAVVALLSGLVAARNTAAPLARFTERLKLRGEAETDEPLEETGRGDAIGDLARAVLAIEKRSRNDEAAAAAADEMRLSEERRKIERDAAALKAERAEIDADFERIAAGLDCLADGELTKRLGDSLETAHHVGQRFDRLAVNLEQTFSSLHIANASLSIGLREIFEATDDLARRTEQQAANLEQTVAALGDVSTAVAETAEGARRAEQAASTARDTAGEGGDIVGKAINAMSAIEQSSQKIVKIIGVIDEIAFQTNLLALNAGVEAARAGEAGRGFAVVAQEVRGLAQRSADAAKEIKQLINASNGQVKEGVGLVTASGRSLDEIVSKVAEVSQLVAEISKRAQDQAANLNEVSSAADQMDKATQQNAAMVEETTAAAQGLRAENETLAVLIGSYAGSKRGLSPEAAKPAQRRAESRAAAPEEEDDDVTFWNAPPRRPAARPAAAPAAAAQALATQEIDGWEEF</sequence>
<feature type="compositionally biased region" description="Low complexity" evidence="5">
    <location>
        <begin position="856"/>
        <end position="866"/>
    </location>
</feature>
<dbReference type="Proteomes" id="UP000298179">
    <property type="component" value="Unassembled WGS sequence"/>
</dbReference>
<dbReference type="EMBL" id="SOZD01000002">
    <property type="protein sequence ID" value="TFF25001.1"/>
    <property type="molecule type" value="Genomic_DNA"/>
</dbReference>
<evidence type="ECO:0000256" key="4">
    <source>
        <dbReference type="SAM" id="Coils"/>
    </source>
</evidence>
<dbReference type="OrthoDB" id="3378718at2"/>
<proteinExistence type="inferred from homology"/>
<feature type="compositionally biased region" description="Basic residues" evidence="5">
    <location>
        <begin position="8"/>
        <end position="17"/>
    </location>
</feature>
<feature type="domain" description="Methyl-accepting transducer" evidence="7">
    <location>
        <begin position="569"/>
        <end position="798"/>
    </location>
</feature>
<dbReference type="Pfam" id="PF00015">
    <property type="entry name" value="MCPsignal"/>
    <property type="match status" value="1"/>
</dbReference>
<dbReference type="GO" id="GO:0016020">
    <property type="term" value="C:membrane"/>
    <property type="evidence" value="ECO:0007669"/>
    <property type="project" value="InterPro"/>
</dbReference>
<feature type="coiled-coil region" evidence="4">
    <location>
        <begin position="491"/>
        <end position="518"/>
    </location>
</feature>
<dbReference type="SMART" id="SM00283">
    <property type="entry name" value="MA"/>
    <property type="match status" value="1"/>
</dbReference>
<dbReference type="CDD" id="cd11386">
    <property type="entry name" value="MCP_signal"/>
    <property type="match status" value="1"/>
</dbReference>
<evidence type="ECO:0000256" key="5">
    <source>
        <dbReference type="SAM" id="MobiDB-lite"/>
    </source>
</evidence>
<dbReference type="PANTHER" id="PTHR43531:SF11">
    <property type="entry name" value="METHYL-ACCEPTING CHEMOTAXIS PROTEIN 3"/>
    <property type="match status" value="1"/>
</dbReference>
<evidence type="ECO:0000256" key="2">
    <source>
        <dbReference type="ARBA" id="ARBA00029447"/>
    </source>
</evidence>
<dbReference type="PROSITE" id="PS50111">
    <property type="entry name" value="CHEMOTAXIS_TRANSDUC_2"/>
    <property type="match status" value="1"/>
</dbReference>
<evidence type="ECO:0000256" key="6">
    <source>
        <dbReference type="SAM" id="Phobius"/>
    </source>
</evidence>
<keyword evidence="6" id="KW-0472">Membrane</keyword>
<comment type="similarity">
    <text evidence="2">Belongs to the methyl-accepting chemotaxis (MCP) protein family.</text>
</comment>
<dbReference type="SUPFAM" id="SSF58104">
    <property type="entry name" value="Methyl-accepting chemotaxis protein (MCP) signaling domain"/>
    <property type="match status" value="1"/>
</dbReference>
<keyword evidence="4" id="KW-0175">Coiled coil</keyword>
<evidence type="ECO:0000259" key="7">
    <source>
        <dbReference type="PROSITE" id="PS50111"/>
    </source>
</evidence>
<feature type="region of interest" description="Disordered" evidence="5">
    <location>
        <begin position="1"/>
        <end position="43"/>
    </location>
</feature>
<evidence type="ECO:0000313" key="9">
    <source>
        <dbReference type="Proteomes" id="UP000298179"/>
    </source>
</evidence>
<accession>A0A4Y8RNW6</accession>
<evidence type="ECO:0000256" key="3">
    <source>
        <dbReference type="PROSITE-ProRule" id="PRU00284"/>
    </source>
</evidence>
<keyword evidence="1" id="KW-0145">Chemotaxis</keyword>
<protein>
    <submittedName>
        <fullName evidence="8">Methyl-accepting chemotaxis protein</fullName>
    </submittedName>
</protein>
<name>A0A4Y8RNW6_9HYPH</name>
<feature type="region of interest" description="Disordered" evidence="5">
    <location>
        <begin position="816"/>
        <end position="880"/>
    </location>
</feature>
<keyword evidence="3" id="KW-0807">Transducer</keyword>
<dbReference type="InterPro" id="IPR004089">
    <property type="entry name" value="MCPsignal_dom"/>
</dbReference>